<dbReference type="NCBIfam" id="NF041282">
    <property type="entry name" value="TnpC_regulator"/>
    <property type="match status" value="1"/>
</dbReference>
<comment type="caution">
    <text evidence="1">The sequence shown here is derived from an EMBL/GenBank/DDBJ whole genome shotgun (WGS) entry which is preliminary data.</text>
</comment>
<evidence type="ECO:0000313" key="2">
    <source>
        <dbReference type="Proteomes" id="UP000657372"/>
    </source>
</evidence>
<evidence type="ECO:0008006" key="3">
    <source>
        <dbReference type="Google" id="ProtNLM"/>
    </source>
</evidence>
<sequence length="116" mass="12952">MNESRNTVMTAYGRLDETALLEVQNNYDTSVLLRIVEDLAELLSTDGDRDGLRHMLLRLHGMAHSVINGAGLTVSTEAETLPELAGEFIEEAEEMISRLQGWIKQIEPLEQLAVRS</sequence>
<evidence type="ECO:0000313" key="1">
    <source>
        <dbReference type="EMBL" id="MBF8179151.1"/>
    </source>
</evidence>
<gene>
    <name evidence="1" type="ORF">IXC47_15820</name>
</gene>
<reference evidence="1 2" key="1">
    <citation type="submission" date="2020-11" db="EMBL/GenBank/DDBJ databases">
        <title>WGS of Herminiimonas contaminans strain Marseille-Q4544 isolated from planarians Schmidtea mediterranea.</title>
        <authorList>
            <person name="Kangale L."/>
        </authorList>
    </citation>
    <scope>NUCLEOTIDE SEQUENCE [LARGE SCALE GENOMIC DNA]</scope>
    <source>
        <strain evidence="1 2">Marseille-Q4544</strain>
    </source>
</reference>
<proteinExistence type="predicted"/>
<dbReference type="InterPro" id="IPR049837">
    <property type="entry name" value="TnpC_reg-like"/>
</dbReference>
<dbReference type="Proteomes" id="UP000657372">
    <property type="component" value="Unassembled WGS sequence"/>
</dbReference>
<dbReference type="EMBL" id="JADOEL010000015">
    <property type="protein sequence ID" value="MBF8179151.1"/>
    <property type="molecule type" value="Genomic_DNA"/>
</dbReference>
<accession>A0ABS0EWC9</accession>
<organism evidence="1 2">
    <name type="scientific">Herminiimonas contaminans</name>
    <dbReference type="NCBI Taxonomy" id="1111140"/>
    <lineage>
        <taxon>Bacteria</taxon>
        <taxon>Pseudomonadati</taxon>
        <taxon>Pseudomonadota</taxon>
        <taxon>Betaproteobacteria</taxon>
        <taxon>Burkholderiales</taxon>
        <taxon>Oxalobacteraceae</taxon>
        <taxon>Herminiimonas</taxon>
    </lineage>
</organism>
<dbReference type="RefSeq" id="WP_195876263.1">
    <property type="nucleotide sequence ID" value="NZ_JADOEL010000015.1"/>
</dbReference>
<keyword evidence="2" id="KW-1185">Reference proteome</keyword>
<name>A0ABS0EWC9_9BURK</name>
<protein>
    <recommendedName>
        <fullName evidence="3">Hpt domain-containing protein</fullName>
    </recommendedName>
</protein>